<dbReference type="GO" id="GO:0016604">
    <property type="term" value="C:nuclear body"/>
    <property type="evidence" value="ECO:0007669"/>
    <property type="project" value="UniProtKB-SubCell"/>
</dbReference>
<evidence type="ECO:0000256" key="3">
    <source>
        <dbReference type="ARBA" id="ARBA00004906"/>
    </source>
</evidence>
<evidence type="ECO:0000256" key="8">
    <source>
        <dbReference type="ARBA" id="ARBA00022763"/>
    </source>
</evidence>
<proteinExistence type="predicted"/>
<sequence length="340" mass="37167">MGVQQNLIKELSNLREKPCCGDDAPLGETGMEPFSFTSAKGNQGQGAQWDLVCIIGLRFLLPQVNLINPLENEDIQLPPGTKAIKDLCVSPCGRLTLLASLGKKLSILSMGSNNFSMNYDLPGQAWSCSWDLNSPHHIYAGLQPDSSALFRWADPRPIHTIHSLRQNRAFSHRTQKLLTASSSGPCVWNIGSPSERPFLVPGSEDQGACVSVAYSPSTDDIVASYRPKTETSSETGGSQVLIKRVAGCFYHKIGSVPVHLSDFHLTKSAMVDIPNCYPLFAYGDEVTRGLKLRELPSLKMSQNCEPHQHPILDVKYARSQGKGLLGCLSEDKLQLFSGEV</sequence>
<comment type="subcellular location">
    <subcellularLocation>
        <location evidence="2">Cytoplasm</location>
    </subcellularLocation>
    <subcellularLocation>
        <location evidence="12">Nucleus</location>
        <location evidence="12">Nuclear body</location>
    </subcellularLocation>
</comment>
<feature type="domain" description="E3 ubiquitin-protein ligase RFWD3-like WD40" evidence="13">
    <location>
        <begin position="81"/>
        <end position="336"/>
    </location>
</feature>
<evidence type="ECO:0000256" key="10">
    <source>
        <dbReference type="ARBA" id="ARBA00023204"/>
    </source>
</evidence>
<accession>A0A4Y1R118</accession>
<dbReference type="GO" id="GO:0061630">
    <property type="term" value="F:ubiquitin protein ligase activity"/>
    <property type="evidence" value="ECO:0007669"/>
    <property type="project" value="UniProtKB-EC"/>
</dbReference>
<evidence type="ECO:0000256" key="9">
    <source>
        <dbReference type="ARBA" id="ARBA00022786"/>
    </source>
</evidence>
<dbReference type="Gene3D" id="2.130.10.10">
    <property type="entry name" value="YVTN repeat-like/Quinoprotein amine dehydrogenase"/>
    <property type="match status" value="1"/>
</dbReference>
<comment type="pathway">
    <text evidence="3">Protein modification; protein ubiquitination.</text>
</comment>
<protein>
    <recommendedName>
        <fullName evidence="4">RING-type E3 ubiquitin transferase</fullName>
        <ecNumber evidence="4">2.3.2.27</ecNumber>
    </recommendedName>
</protein>
<keyword evidence="10" id="KW-0234">DNA repair</keyword>
<keyword evidence="11" id="KW-0539">Nucleus</keyword>
<dbReference type="InterPro" id="IPR015943">
    <property type="entry name" value="WD40/YVTN_repeat-like_dom_sf"/>
</dbReference>
<evidence type="ECO:0000256" key="6">
    <source>
        <dbReference type="ARBA" id="ARBA00022679"/>
    </source>
</evidence>
<dbReference type="AlphaFoldDB" id="A0A4Y1R118"/>
<dbReference type="GO" id="GO:0005737">
    <property type="term" value="C:cytoplasm"/>
    <property type="evidence" value="ECO:0007669"/>
    <property type="project" value="UniProtKB-SubCell"/>
</dbReference>
<dbReference type="GO" id="GO:0036297">
    <property type="term" value="P:interstrand cross-link repair"/>
    <property type="evidence" value="ECO:0007669"/>
    <property type="project" value="InterPro"/>
</dbReference>
<keyword evidence="9" id="KW-0833">Ubl conjugation pathway</keyword>
<evidence type="ECO:0000256" key="5">
    <source>
        <dbReference type="ARBA" id="ARBA00022490"/>
    </source>
</evidence>
<keyword evidence="7" id="KW-0677">Repeat</keyword>
<dbReference type="GO" id="GO:0016567">
    <property type="term" value="P:protein ubiquitination"/>
    <property type="evidence" value="ECO:0007669"/>
    <property type="project" value="InterPro"/>
</dbReference>
<evidence type="ECO:0000256" key="4">
    <source>
        <dbReference type="ARBA" id="ARBA00012483"/>
    </source>
</evidence>
<evidence type="ECO:0000256" key="1">
    <source>
        <dbReference type="ARBA" id="ARBA00000900"/>
    </source>
</evidence>
<keyword evidence="6" id="KW-0808">Transferase</keyword>
<dbReference type="SUPFAM" id="SSF50978">
    <property type="entry name" value="WD40 repeat-like"/>
    <property type="match status" value="1"/>
</dbReference>
<organism evidence="14">
    <name type="scientific">Prunus dulcis</name>
    <name type="common">Almond</name>
    <name type="synonym">Amygdalus dulcis</name>
    <dbReference type="NCBI Taxonomy" id="3755"/>
    <lineage>
        <taxon>Eukaryota</taxon>
        <taxon>Viridiplantae</taxon>
        <taxon>Streptophyta</taxon>
        <taxon>Embryophyta</taxon>
        <taxon>Tracheophyta</taxon>
        <taxon>Spermatophyta</taxon>
        <taxon>Magnoliopsida</taxon>
        <taxon>eudicotyledons</taxon>
        <taxon>Gunneridae</taxon>
        <taxon>Pentapetalae</taxon>
        <taxon>rosids</taxon>
        <taxon>fabids</taxon>
        <taxon>Rosales</taxon>
        <taxon>Rosaceae</taxon>
        <taxon>Amygdaloideae</taxon>
        <taxon>Amygdaleae</taxon>
        <taxon>Prunus</taxon>
    </lineage>
</organism>
<dbReference type="EMBL" id="AP019298">
    <property type="protein sequence ID" value="BBG97782.1"/>
    <property type="molecule type" value="Genomic_DNA"/>
</dbReference>
<dbReference type="PANTHER" id="PTHR16047">
    <property type="entry name" value="RFWD3 PROTEIN"/>
    <property type="match status" value="1"/>
</dbReference>
<reference evidence="14" key="1">
    <citation type="journal article" date="2019" name="Science">
        <title>Mutation of a bHLH transcription factor allowed almond domestication.</title>
        <authorList>
            <person name="Sanchez-Perez R."/>
            <person name="Pavan S."/>
            <person name="Mazzeo R."/>
            <person name="Moldovan C."/>
            <person name="Aiese Cigliano R."/>
            <person name="Del Cueto J."/>
            <person name="Ricciardi F."/>
            <person name="Lotti C."/>
            <person name="Ricciardi L."/>
            <person name="Dicenta F."/>
            <person name="Lopez-Marques R.L."/>
            <person name="Lindberg Moller B."/>
        </authorList>
    </citation>
    <scope>NUCLEOTIDE SEQUENCE</scope>
</reference>
<dbReference type="Pfam" id="PF23419">
    <property type="entry name" value="WD40_RFWD3"/>
    <property type="match status" value="1"/>
</dbReference>
<evidence type="ECO:0000256" key="2">
    <source>
        <dbReference type="ARBA" id="ARBA00004496"/>
    </source>
</evidence>
<dbReference type="InterPro" id="IPR056527">
    <property type="entry name" value="WD40_RFWD3"/>
</dbReference>
<dbReference type="InterPro" id="IPR037381">
    <property type="entry name" value="RFWD3"/>
</dbReference>
<dbReference type="EC" id="2.3.2.27" evidence="4"/>
<evidence type="ECO:0000256" key="11">
    <source>
        <dbReference type="ARBA" id="ARBA00023242"/>
    </source>
</evidence>
<evidence type="ECO:0000256" key="12">
    <source>
        <dbReference type="ARBA" id="ARBA00034306"/>
    </source>
</evidence>
<keyword evidence="5" id="KW-0963">Cytoplasm</keyword>
<keyword evidence="8" id="KW-0227">DNA damage</keyword>
<dbReference type="InterPro" id="IPR036322">
    <property type="entry name" value="WD40_repeat_dom_sf"/>
</dbReference>
<evidence type="ECO:0000259" key="13">
    <source>
        <dbReference type="Pfam" id="PF23419"/>
    </source>
</evidence>
<dbReference type="PANTHER" id="PTHR16047:SF7">
    <property type="entry name" value="E3 UBIQUITIN-PROTEIN LIGASE RFWD3"/>
    <property type="match status" value="1"/>
</dbReference>
<gene>
    <name evidence="14" type="ORF">Prudu_007009</name>
</gene>
<evidence type="ECO:0000313" key="14">
    <source>
        <dbReference type="EMBL" id="BBG97782.1"/>
    </source>
</evidence>
<comment type="catalytic activity">
    <reaction evidence="1">
        <text>S-ubiquitinyl-[E2 ubiquitin-conjugating enzyme]-L-cysteine + [acceptor protein]-L-lysine = [E2 ubiquitin-conjugating enzyme]-L-cysteine + N(6)-ubiquitinyl-[acceptor protein]-L-lysine.</text>
        <dbReference type="EC" id="2.3.2.27"/>
    </reaction>
</comment>
<name>A0A4Y1R118_PRUDU</name>
<evidence type="ECO:0000256" key="7">
    <source>
        <dbReference type="ARBA" id="ARBA00022737"/>
    </source>
</evidence>